<dbReference type="Proteomes" id="UP000078431">
    <property type="component" value="Unassembled WGS sequence"/>
</dbReference>
<evidence type="ECO:0000313" key="2">
    <source>
        <dbReference type="Proteomes" id="UP000078431"/>
    </source>
</evidence>
<protein>
    <submittedName>
        <fullName evidence="1">Uncharacterized protein</fullName>
    </submittedName>
</protein>
<reference evidence="1 2" key="1">
    <citation type="submission" date="2016-04" db="EMBL/GenBank/DDBJ databases">
        <title>ATOL: Assembling a taxonomically balanced genome-scale reconstruction of the evolutionary history of the Enterobacteriaceae.</title>
        <authorList>
            <person name="Plunkett G.III."/>
            <person name="Neeno-Eckwall E.C."/>
            <person name="Glasner J.D."/>
            <person name="Perna N.T."/>
        </authorList>
    </citation>
    <scope>NUCLEOTIDE SEQUENCE [LARGE SCALE GENOMIC DNA]</scope>
    <source>
        <strain evidence="1 2">ATCC 12841</strain>
    </source>
</reference>
<gene>
    <name evidence="1" type="ORF">M993_02294</name>
</gene>
<dbReference type="AlphaFoldDB" id="A0AA91IPU9"/>
<proteinExistence type="predicted"/>
<dbReference type="RefSeq" id="WP_061552913.1">
    <property type="nucleotide sequence ID" value="NZ_LXEX01000031.1"/>
</dbReference>
<evidence type="ECO:0000313" key="1">
    <source>
        <dbReference type="EMBL" id="OAT58991.1"/>
    </source>
</evidence>
<dbReference type="EMBL" id="LXEX01000031">
    <property type="protein sequence ID" value="OAT58991.1"/>
    <property type="molecule type" value="Genomic_DNA"/>
</dbReference>
<organism evidence="1 2">
    <name type="scientific">Obesumbacterium proteus ATCC 12841</name>
    <dbReference type="NCBI Taxonomy" id="1354268"/>
    <lineage>
        <taxon>Bacteria</taxon>
        <taxon>Pseudomonadati</taxon>
        <taxon>Pseudomonadota</taxon>
        <taxon>Gammaproteobacteria</taxon>
        <taxon>Enterobacterales</taxon>
        <taxon>Hafniaceae</taxon>
        <taxon>Obesumbacterium</taxon>
    </lineage>
</organism>
<accession>A0AA91IPU9</accession>
<keyword evidence="2" id="KW-1185">Reference proteome</keyword>
<comment type="caution">
    <text evidence="1">The sequence shown here is derived from an EMBL/GenBank/DDBJ whole genome shotgun (WGS) entry which is preliminary data.</text>
</comment>
<name>A0AA91IPU9_9GAMM</name>
<sequence>MADKLIRLSDSVSVMASAIISVSRADYSDYVIVKTNDGCTHSADRGYGEAAYTTKSRLIDEINAALAQTDASE</sequence>